<reference evidence="11 12" key="1">
    <citation type="submission" date="2018-08" db="EMBL/GenBank/DDBJ databases">
        <title>Genomic Encyclopedia of Type Strains, Phase III (KMG-III): the genomes of soil and plant-associated and newly described type strains.</title>
        <authorList>
            <person name="Whitman W."/>
        </authorList>
    </citation>
    <scope>NUCLEOTIDE SEQUENCE [LARGE SCALE GENOMIC DNA]</scope>
    <source>
        <strain evidence="11 12">CECT 7375</strain>
    </source>
</reference>
<keyword evidence="4" id="KW-0249">Electron transport</keyword>
<dbReference type="InterPro" id="IPR052371">
    <property type="entry name" value="BFD-associated_ferredoxin"/>
</dbReference>
<dbReference type="Proteomes" id="UP000256542">
    <property type="component" value="Unassembled WGS sequence"/>
</dbReference>
<evidence type="ECO:0000256" key="9">
    <source>
        <dbReference type="ARBA" id="ARBA00046332"/>
    </source>
</evidence>
<dbReference type="Pfam" id="PF04324">
    <property type="entry name" value="Fer2_BFD"/>
    <property type="match status" value="1"/>
</dbReference>
<gene>
    <name evidence="11" type="ORF">DFP81_10461</name>
</gene>
<evidence type="ECO:0000256" key="8">
    <source>
        <dbReference type="ARBA" id="ARBA00039386"/>
    </source>
</evidence>
<dbReference type="GO" id="GO:0051537">
    <property type="term" value="F:2 iron, 2 sulfur cluster binding"/>
    <property type="evidence" value="ECO:0007669"/>
    <property type="project" value="UniProtKB-KW"/>
</dbReference>
<dbReference type="InterPro" id="IPR041854">
    <property type="entry name" value="BFD-like_2Fe2S-bd_dom_sf"/>
</dbReference>
<comment type="caution">
    <text evidence="11">The sequence shown here is derived from an EMBL/GenBank/DDBJ whole genome shotgun (WGS) entry which is preliminary data.</text>
</comment>
<accession>A0A3E0DPK5</accession>
<keyword evidence="6" id="KW-0411">Iron-sulfur</keyword>
<organism evidence="11 12">
    <name type="scientific">Marinomonas pollencensis</name>
    <dbReference type="NCBI Taxonomy" id="491954"/>
    <lineage>
        <taxon>Bacteria</taxon>
        <taxon>Pseudomonadati</taxon>
        <taxon>Pseudomonadota</taxon>
        <taxon>Gammaproteobacteria</taxon>
        <taxon>Oceanospirillales</taxon>
        <taxon>Oceanospirillaceae</taxon>
        <taxon>Marinomonas</taxon>
    </lineage>
</organism>
<dbReference type="GO" id="GO:0046872">
    <property type="term" value="F:metal ion binding"/>
    <property type="evidence" value="ECO:0007669"/>
    <property type="project" value="UniProtKB-KW"/>
</dbReference>
<keyword evidence="2" id="KW-0001">2Fe-2S</keyword>
<comment type="cofactor">
    <cofactor evidence="7">
        <name>[2Fe-2S] cluster</name>
        <dbReference type="ChEBI" id="CHEBI:190135"/>
    </cofactor>
</comment>
<dbReference type="EMBL" id="QUNG01000004">
    <property type="protein sequence ID" value="REG84182.1"/>
    <property type="molecule type" value="Genomic_DNA"/>
</dbReference>
<keyword evidence="5" id="KW-0408">Iron</keyword>
<dbReference type="AlphaFoldDB" id="A0A3E0DPK5"/>
<dbReference type="PANTHER" id="PTHR37424:SF1">
    <property type="entry name" value="BACTERIOFERRITIN-ASSOCIATED FERREDOXIN"/>
    <property type="match status" value="1"/>
</dbReference>
<evidence type="ECO:0000256" key="6">
    <source>
        <dbReference type="ARBA" id="ARBA00023014"/>
    </source>
</evidence>
<comment type="similarity">
    <text evidence="9">Belongs to the Bfd family.</text>
</comment>
<dbReference type="PANTHER" id="PTHR37424">
    <property type="entry name" value="BACTERIOFERRITIN-ASSOCIATED FERREDOXIN"/>
    <property type="match status" value="1"/>
</dbReference>
<evidence type="ECO:0000256" key="7">
    <source>
        <dbReference type="ARBA" id="ARBA00034078"/>
    </source>
</evidence>
<evidence type="ECO:0000256" key="2">
    <source>
        <dbReference type="ARBA" id="ARBA00022714"/>
    </source>
</evidence>
<evidence type="ECO:0000256" key="1">
    <source>
        <dbReference type="ARBA" id="ARBA00022448"/>
    </source>
</evidence>
<dbReference type="Gene3D" id="1.10.10.1100">
    <property type="entry name" value="BFD-like [2Fe-2S]-binding domain"/>
    <property type="match status" value="1"/>
</dbReference>
<dbReference type="RefSeq" id="WP_115897088.1">
    <property type="nucleotide sequence ID" value="NZ_QUNG01000004.1"/>
</dbReference>
<sequence>MYVCLCNGVTDGQIKQSIQEGATTMRALYQETNLGNQCGKCCQCAKKILNDELLQIAETQFQAA</sequence>
<evidence type="ECO:0000256" key="5">
    <source>
        <dbReference type="ARBA" id="ARBA00023004"/>
    </source>
</evidence>
<protein>
    <recommendedName>
        <fullName evidence="8">Bacterioferritin-associated ferredoxin</fullName>
    </recommendedName>
</protein>
<feature type="domain" description="BFD-like [2Fe-2S]-binding" evidence="10">
    <location>
        <begin position="2"/>
        <end position="50"/>
    </location>
</feature>
<evidence type="ECO:0000256" key="3">
    <source>
        <dbReference type="ARBA" id="ARBA00022723"/>
    </source>
</evidence>
<proteinExistence type="inferred from homology"/>
<keyword evidence="12" id="KW-1185">Reference proteome</keyword>
<evidence type="ECO:0000313" key="11">
    <source>
        <dbReference type="EMBL" id="REG84182.1"/>
    </source>
</evidence>
<name>A0A3E0DPK5_9GAMM</name>
<evidence type="ECO:0000256" key="4">
    <source>
        <dbReference type="ARBA" id="ARBA00022982"/>
    </source>
</evidence>
<dbReference type="OrthoDB" id="9815350at2"/>
<keyword evidence="3" id="KW-0479">Metal-binding</keyword>
<evidence type="ECO:0000313" key="12">
    <source>
        <dbReference type="Proteomes" id="UP000256542"/>
    </source>
</evidence>
<evidence type="ECO:0000259" key="10">
    <source>
        <dbReference type="Pfam" id="PF04324"/>
    </source>
</evidence>
<keyword evidence="1" id="KW-0813">Transport</keyword>
<dbReference type="InterPro" id="IPR007419">
    <property type="entry name" value="BFD-like_2Fe2S-bd_dom"/>
</dbReference>